<evidence type="ECO:0000313" key="3">
    <source>
        <dbReference type="Proteomes" id="UP001597201"/>
    </source>
</evidence>
<gene>
    <name evidence="2" type="ORF">ACFQ39_08825</name>
</gene>
<keyword evidence="3" id="KW-1185">Reference proteome</keyword>
<dbReference type="EMBL" id="JBHTMY010000003">
    <property type="protein sequence ID" value="MFD1315716.1"/>
    <property type="molecule type" value="Genomic_DNA"/>
</dbReference>
<dbReference type="Proteomes" id="UP001597201">
    <property type="component" value="Unassembled WGS sequence"/>
</dbReference>
<organism evidence="2 3">
    <name type="scientific">Namhaeicola litoreus</name>
    <dbReference type="NCBI Taxonomy" id="1052145"/>
    <lineage>
        <taxon>Bacteria</taxon>
        <taxon>Pseudomonadati</taxon>
        <taxon>Bacteroidota</taxon>
        <taxon>Flavobacteriia</taxon>
        <taxon>Flavobacteriales</taxon>
        <taxon>Flavobacteriaceae</taxon>
        <taxon>Namhaeicola</taxon>
    </lineage>
</organism>
<sequence>MRKYALIIGFLLPFLSCEAIIDDAINCGPKDAVLEKKQLRVGKVNVNYVDSIKASVKNEPGDDDYPYNFFIEGNLPKGLYGEVYRNKLDILGIPTEAGSFRINITVSVTFGEDPTCSKSTTESYIISITE</sequence>
<accession>A0ABW3Y3J8</accession>
<name>A0ABW3Y3J8_9FLAO</name>
<evidence type="ECO:0000256" key="1">
    <source>
        <dbReference type="SAM" id="SignalP"/>
    </source>
</evidence>
<feature type="signal peptide" evidence="1">
    <location>
        <begin position="1"/>
        <end position="19"/>
    </location>
</feature>
<keyword evidence="1" id="KW-0732">Signal</keyword>
<evidence type="ECO:0000313" key="2">
    <source>
        <dbReference type="EMBL" id="MFD1315716.1"/>
    </source>
</evidence>
<reference evidence="3" key="1">
    <citation type="journal article" date="2019" name="Int. J. Syst. Evol. Microbiol.">
        <title>The Global Catalogue of Microorganisms (GCM) 10K type strain sequencing project: providing services to taxonomists for standard genome sequencing and annotation.</title>
        <authorList>
            <consortium name="The Broad Institute Genomics Platform"/>
            <consortium name="The Broad Institute Genome Sequencing Center for Infectious Disease"/>
            <person name="Wu L."/>
            <person name="Ma J."/>
        </authorList>
    </citation>
    <scope>NUCLEOTIDE SEQUENCE [LARGE SCALE GENOMIC DNA]</scope>
    <source>
        <strain evidence="3">CCUG 61485</strain>
    </source>
</reference>
<protein>
    <submittedName>
        <fullName evidence="2">Uncharacterized protein</fullName>
    </submittedName>
</protein>
<dbReference type="RefSeq" id="WP_377178153.1">
    <property type="nucleotide sequence ID" value="NZ_JBHTMY010000003.1"/>
</dbReference>
<proteinExistence type="predicted"/>
<feature type="chain" id="PRO_5047266043" evidence="1">
    <location>
        <begin position="20"/>
        <end position="130"/>
    </location>
</feature>
<comment type="caution">
    <text evidence="2">The sequence shown here is derived from an EMBL/GenBank/DDBJ whole genome shotgun (WGS) entry which is preliminary data.</text>
</comment>